<dbReference type="AlphaFoldDB" id="A0A417YFL7"/>
<comment type="caution">
    <text evidence="1">The sequence shown here is derived from an EMBL/GenBank/DDBJ whole genome shotgun (WGS) entry which is preliminary data.</text>
</comment>
<accession>A0A417YFL7</accession>
<keyword evidence="2" id="KW-1185">Reference proteome</keyword>
<dbReference type="RefSeq" id="WP_118924582.1">
    <property type="nucleotide sequence ID" value="NZ_QWEG01000022.1"/>
</dbReference>
<evidence type="ECO:0000313" key="1">
    <source>
        <dbReference type="EMBL" id="RHW31506.1"/>
    </source>
</evidence>
<proteinExistence type="predicted"/>
<evidence type="ECO:0000313" key="2">
    <source>
        <dbReference type="Proteomes" id="UP000284416"/>
    </source>
</evidence>
<dbReference type="EMBL" id="QWEG01000022">
    <property type="protein sequence ID" value="RHW31506.1"/>
    <property type="molecule type" value="Genomic_DNA"/>
</dbReference>
<organism evidence="1 2">
    <name type="scientific">Neobacillus notoginsengisoli</name>
    <dbReference type="NCBI Taxonomy" id="1578198"/>
    <lineage>
        <taxon>Bacteria</taxon>
        <taxon>Bacillati</taxon>
        <taxon>Bacillota</taxon>
        <taxon>Bacilli</taxon>
        <taxon>Bacillales</taxon>
        <taxon>Bacillaceae</taxon>
        <taxon>Neobacillus</taxon>
    </lineage>
</organism>
<gene>
    <name evidence="1" type="ORF">D1B31_22130</name>
</gene>
<name>A0A417YFL7_9BACI</name>
<sequence length="102" mass="12084">MNDYTDFLVHVGNKEIEFRHPAPSVYEFLNQSQELIFDYYGTQCIRKSEIRSVRLSPLPYALLFLEANGRPFSHQTELWDWVALEKQKTLRRFEDSKGNKGK</sequence>
<dbReference type="Proteomes" id="UP000284416">
    <property type="component" value="Unassembled WGS sequence"/>
</dbReference>
<protein>
    <submittedName>
        <fullName evidence="1">Uncharacterized protein</fullName>
    </submittedName>
</protein>
<reference evidence="1 2" key="1">
    <citation type="journal article" date="2017" name="Int. J. Syst. Evol. Microbiol.">
        <title>Bacillus notoginsengisoli sp. nov., a novel bacterium isolated from the rhizosphere of Panax notoginseng.</title>
        <authorList>
            <person name="Zhang M.Y."/>
            <person name="Cheng J."/>
            <person name="Cai Y."/>
            <person name="Zhang T.Y."/>
            <person name="Wu Y.Y."/>
            <person name="Manikprabhu D."/>
            <person name="Li W.J."/>
            <person name="Zhang Y.X."/>
        </authorList>
    </citation>
    <scope>NUCLEOTIDE SEQUENCE [LARGE SCALE GENOMIC DNA]</scope>
    <source>
        <strain evidence="1 2">JCM 30743</strain>
    </source>
</reference>